<evidence type="ECO:0000256" key="5">
    <source>
        <dbReference type="ARBA" id="ARBA00022692"/>
    </source>
</evidence>
<keyword evidence="9 14" id="KW-0862">Zinc</keyword>
<dbReference type="Pfam" id="PF02163">
    <property type="entry name" value="Peptidase_M50"/>
    <property type="match status" value="1"/>
</dbReference>
<feature type="transmembrane region" description="Helical" evidence="14">
    <location>
        <begin position="130"/>
        <end position="149"/>
    </location>
</feature>
<dbReference type="PIRSF" id="PIRSF006404">
    <property type="entry name" value="UCP006404_Pept_M50_CBS"/>
    <property type="match status" value="1"/>
</dbReference>
<evidence type="ECO:0000256" key="15">
    <source>
        <dbReference type="PIRSR" id="PIRSR006404-1"/>
    </source>
</evidence>
<dbReference type="RefSeq" id="WP_147166022.1">
    <property type="nucleotide sequence ID" value="NZ_VOOR01000005.1"/>
</dbReference>
<keyword evidence="11 14" id="KW-0482">Metalloprotease</keyword>
<name>A0A5C6S020_9BACT</name>
<feature type="binding site" evidence="16">
    <location>
        <position position="59"/>
    </location>
    <ligand>
        <name>Zn(2+)</name>
        <dbReference type="ChEBI" id="CHEBI:29105"/>
        <note>catalytic</note>
    </ligand>
</feature>
<keyword evidence="4 14" id="KW-0645">Protease</keyword>
<comment type="subcellular location">
    <subcellularLocation>
        <location evidence="1 14">Cell membrane</location>
        <topology evidence="1 14">Multi-pass membrane protein</topology>
    </subcellularLocation>
</comment>
<dbReference type="SUPFAM" id="SSF54631">
    <property type="entry name" value="CBS-domain pair"/>
    <property type="match status" value="1"/>
</dbReference>
<feature type="domain" description="Peptidase M50" evidence="17">
    <location>
        <begin position="47"/>
        <end position="211"/>
    </location>
</feature>
<dbReference type="Proteomes" id="UP000321580">
    <property type="component" value="Unassembled WGS sequence"/>
</dbReference>
<evidence type="ECO:0000256" key="11">
    <source>
        <dbReference type="ARBA" id="ARBA00023049"/>
    </source>
</evidence>
<evidence type="ECO:0000313" key="19">
    <source>
        <dbReference type="Proteomes" id="UP000321580"/>
    </source>
</evidence>
<comment type="caution">
    <text evidence="18">The sequence shown here is derived from an EMBL/GenBank/DDBJ whole genome shotgun (WGS) entry which is preliminary data.</text>
</comment>
<comment type="cofactor">
    <cofactor evidence="14 16">
        <name>Zn(2+)</name>
        <dbReference type="ChEBI" id="CHEBI:29105"/>
    </cofactor>
    <text evidence="14 16">Binds 1 zinc ion per subunit.</text>
</comment>
<dbReference type="AlphaFoldDB" id="A0A5C6S020"/>
<keyword evidence="12" id="KW-0129">CBS domain</keyword>
<dbReference type="Gene3D" id="3.10.580.10">
    <property type="entry name" value="CBS-domain"/>
    <property type="match status" value="1"/>
</dbReference>
<evidence type="ECO:0000256" key="12">
    <source>
        <dbReference type="ARBA" id="ARBA00023122"/>
    </source>
</evidence>
<evidence type="ECO:0000256" key="14">
    <source>
        <dbReference type="PIRNR" id="PIRNR006404"/>
    </source>
</evidence>
<feature type="transmembrane region" description="Helical" evidence="14">
    <location>
        <begin position="99"/>
        <end position="118"/>
    </location>
</feature>
<dbReference type="GO" id="GO:0005886">
    <property type="term" value="C:plasma membrane"/>
    <property type="evidence" value="ECO:0007669"/>
    <property type="project" value="UniProtKB-SubCell"/>
</dbReference>
<evidence type="ECO:0000256" key="3">
    <source>
        <dbReference type="ARBA" id="ARBA00022475"/>
    </source>
</evidence>
<evidence type="ECO:0000256" key="7">
    <source>
        <dbReference type="ARBA" id="ARBA00022737"/>
    </source>
</evidence>
<dbReference type="GO" id="GO:0046872">
    <property type="term" value="F:metal ion binding"/>
    <property type="evidence" value="ECO:0007669"/>
    <property type="project" value="UniProtKB-UniRule"/>
</dbReference>
<feature type="transmembrane region" description="Helical" evidence="14">
    <location>
        <begin position="222"/>
        <end position="239"/>
    </location>
</feature>
<keyword evidence="5 14" id="KW-0812">Transmembrane</keyword>
<dbReference type="GO" id="GO:0006508">
    <property type="term" value="P:proteolysis"/>
    <property type="evidence" value="ECO:0007669"/>
    <property type="project" value="UniProtKB-KW"/>
</dbReference>
<dbReference type="CDD" id="cd06164">
    <property type="entry name" value="S2P-M50_SpoIVFB_CBS"/>
    <property type="match status" value="1"/>
</dbReference>
<sequence length="376" mass="42022">MKGALQIARVFGIPVQVHWTFLLIFVWVLIKGLSEAWDWEAIGWMMAFVLAIFFCVVLHEFGHALTARRYGVQTRDIILSPIGGVARLDRLPDDPRHEFMVALAGPMVNLFISMLLAVQPVFISANGRSQLYNFFLSIFYPASNAFNIGLSGWDYFVFGLIFLNIILALFNMMPAFPMDGGRVLRALLSIRMGRLRATRLATYVGQAFAVAIVALGLWQLSIITAVVGIFVFVMAANEYKMVRFDRLLSTHKVADVVRRGFTPVYAWQPLGEVLDRMQHGAERSFLVFDQWHNLCGALSERTLVNLAKAKTTDRGKAVGEIAAVVSGGLLLYDALDEVYGKVYARQAGVLPVYEKGQLVGMVDEDGLRTFLKLMDK</sequence>
<dbReference type="InterPro" id="IPR046342">
    <property type="entry name" value="CBS_dom_sf"/>
</dbReference>
<feature type="transmembrane region" description="Helical" evidence="14">
    <location>
        <begin position="155"/>
        <end position="176"/>
    </location>
</feature>
<feature type="transmembrane region" description="Helical" evidence="14">
    <location>
        <begin position="6"/>
        <end position="30"/>
    </location>
</feature>
<feature type="transmembrane region" description="Helical" evidence="14">
    <location>
        <begin position="42"/>
        <end position="61"/>
    </location>
</feature>
<evidence type="ECO:0000256" key="1">
    <source>
        <dbReference type="ARBA" id="ARBA00004651"/>
    </source>
</evidence>
<evidence type="ECO:0000256" key="4">
    <source>
        <dbReference type="ARBA" id="ARBA00022670"/>
    </source>
</evidence>
<evidence type="ECO:0000256" key="6">
    <source>
        <dbReference type="ARBA" id="ARBA00022723"/>
    </source>
</evidence>
<feature type="binding site" evidence="16">
    <location>
        <position position="63"/>
    </location>
    <ligand>
        <name>Zn(2+)</name>
        <dbReference type="ChEBI" id="CHEBI:29105"/>
        <note>catalytic</note>
    </ligand>
</feature>
<dbReference type="InterPro" id="IPR008915">
    <property type="entry name" value="Peptidase_M50"/>
</dbReference>
<evidence type="ECO:0000256" key="10">
    <source>
        <dbReference type="ARBA" id="ARBA00022989"/>
    </source>
</evidence>
<dbReference type="PANTHER" id="PTHR39188">
    <property type="entry name" value="MEMBRANE-ASSOCIATED ZINC METALLOPROTEASE M50B"/>
    <property type="match status" value="1"/>
</dbReference>
<keyword evidence="13 14" id="KW-0472">Membrane</keyword>
<feature type="binding site" evidence="16">
    <location>
        <position position="179"/>
    </location>
    <ligand>
        <name>Zn(2+)</name>
        <dbReference type="ChEBI" id="CHEBI:29105"/>
        <note>catalytic</note>
    </ligand>
</feature>
<keyword evidence="10 14" id="KW-1133">Transmembrane helix</keyword>
<evidence type="ECO:0000256" key="2">
    <source>
        <dbReference type="ARBA" id="ARBA00007931"/>
    </source>
</evidence>
<keyword evidence="19" id="KW-1185">Reference proteome</keyword>
<keyword evidence="7" id="KW-0677">Repeat</keyword>
<dbReference type="InterPro" id="IPR016483">
    <property type="entry name" value="UCP006404_Pept_M50_CBS"/>
</dbReference>
<evidence type="ECO:0000259" key="17">
    <source>
        <dbReference type="Pfam" id="PF02163"/>
    </source>
</evidence>
<dbReference type="OrthoDB" id="9800627at2"/>
<protein>
    <recommendedName>
        <fullName evidence="14">Zinc metalloprotease</fullName>
    </recommendedName>
</protein>
<evidence type="ECO:0000256" key="9">
    <source>
        <dbReference type="ARBA" id="ARBA00022833"/>
    </source>
</evidence>
<evidence type="ECO:0000256" key="13">
    <source>
        <dbReference type="ARBA" id="ARBA00023136"/>
    </source>
</evidence>
<feature type="active site" evidence="15">
    <location>
        <position position="60"/>
    </location>
</feature>
<evidence type="ECO:0000313" key="18">
    <source>
        <dbReference type="EMBL" id="TXB67901.1"/>
    </source>
</evidence>
<keyword evidence="8 14" id="KW-0378">Hydrolase</keyword>
<dbReference type="EMBL" id="VOOR01000005">
    <property type="protein sequence ID" value="TXB67901.1"/>
    <property type="molecule type" value="Genomic_DNA"/>
</dbReference>
<dbReference type="GO" id="GO:0008237">
    <property type="term" value="F:metallopeptidase activity"/>
    <property type="evidence" value="ECO:0007669"/>
    <property type="project" value="UniProtKB-UniRule"/>
</dbReference>
<comment type="similarity">
    <text evidence="2 14">Belongs to the peptidase M50B family.</text>
</comment>
<organism evidence="18 19">
    <name type="scientific">Phaeodactylibacter luteus</name>
    <dbReference type="NCBI Taxonomy" id="1564516"/>
    <lineage>
        <taxon>Bacteria</taxon>
        <taxon>Pseudomonadati</taxon>
        <taxon>Bacteroidota</taxon>
        <taxon>Saprospiria</taxon>
        <taxon>Saprospirales</taxon>
        <taxon>Haliscomenobacteraceae</taxon>
        <taxon>Phaeodactylibacter</taxon>
    </lineage>
</organism>
<accession>A0A5C6S020</accession>
<dbReference type="PANTHER" id="PTHR39188:SF3">
    <property type="entry name" value="STAGE IV SPORULATION PROTEIN FB"/>
    <property type="match status" value="1"/>
</dbReference>
<gene>
    <name evidence="18" type="ORF">FRY97_03380</name>
</gene>
<evidence type="ECO:0000256" key="8">
    <source>
        <dbReference type="ARBA" id="ARBA00022801"/>
    </source>
</evidence>
<keyword evidence="3 14" id="KW-1003">Cell membrane</keyword>
<keyword evidence="6 14" id="KW-0479">Metal-binding</keyword>
<reference evidence="18 19" key="1">
    <citation type="submission" date="2019-08" db="EMBL/GenBank/DDBJ databases">
        <title>Genome of Phaeodactylibacter luteus.</title>
        <authorList>
            <person name="Bowman J.P."/>
        </authorList>
    </citation>
    <scope>NUCLEOTIDE SEQUENCE [LARGE SCALE GENOMIC DNA]</scope>
    <source>
        <strain evidence="18 19">KCTC 42180</strain>
    </source>
</reference>
<evidence type="ECO:0000256" key="16">
    <source>
        <dbReference type="PIRSR" id="PIRSR006404-2"/>
    </source>
</evidence>
<proteinExistence type="inferred from homology"/>